<reference evidence="3" key="1">
    <citation type="submission" date="2023-10" db="EMBL/GenBank/DDBJ databases">
        <authorList>
            <person name="Chen Y."/>
            <person name="Shah S."/>
            <person name="Dougan E. K."/>
            <person name="Thang M."/>
            <person name="Chan C."/>
        </authorList>
    </citation>
    <scope>NUCLEOTIDE SEQUENCE [LARGE SCALE GENOMIC DNA]</scope>
</reference>
<gene>
    <name evidence="3" type="ORF">PCOR1329_LOCUS17485</name>
</gene>
<organism evidence="3 4">
    <name type="scientific">Prorocentrum cordatum</name>
    <dbReference type="NCBI Taxonomy" id="2364126"/>
    <lineage>
        <taxon>Eukaryota</taxon>
        <taxon>Sar</taxon>
        <taxon>Alveolata</taxon>
        <taxon>Dinophyceae</taxon>
        <taxon>Prorocentrales</taxon>
        <taxon>Prorocentraceae</taxon>
        <taxon>Prorocentrum</taxon>
    </lineage>
</organism>
<keyword evidence="4" id="KW-1185">Reference proteome</keyword>
<accession>A0ABN9R4B4</accession>
<protein>
    <submittedName>
        <fullName evidence="3">Uncharacterized protein</fullName>
    </submittedName>
</protein>
<keyword evidence="1" id="KW-0175">Coiled coil</keyword>
<sequence length="246" mass="26075">MERRGAARMWTTSPYGWTPWRRGGARAPKSPDAGLGRLIGRFLKMREHWSDQAIFIHGRATVLKESGAMEFLGRGMADRVRIDAVGGVPGIADRFLNAPAVGWGDGVEQDELETFDSLKQKYDDLSAYVKTVEKQKEKLEAENRRLVADKSKSRPPGGDGAWSNWSVMLLMSVVVVVVAYLTKASYADRAVVPGGAMAEAVQTPPVLTAGPAAALEVEAVTAGAEAAAAAAAADAPPVKKADGAAA</sequence>
<evidence type="ECO:0000313" key="3">
    <source>
        <dbReference type="EMBL" id="CAK0813629.1"/>
    </source>
</evidence>
<evidence type="ECO:0000313" key="4">
    <source>
        <dbReference type="Proteomes" id="UP001189429"/>
    </source>
</evidence>
<keyword evidence="2" id="KW-0812">Transmembrane</keyword>
<dbReference type="Proteomes" id="UP001189429">
    <property type="component" value="Unassembled WGS sequence"/>
</dbReference>
<dbReference type="EMBL" id="CAUYUJ010005435">
    <property type="protein sequence ID" value="CAK0813629.1"/>
    <property type="molecule type" value="Genomic_DNA"/>
</dbReference>
<keyword evidence="2" id="KW-0472">Membrane</keyword>
<evidence type="ECO:0000256" key="1">
    <source>
        <dbReference type="SAM" id="Coils"/>
    </source>
</evidence>
<name>A0ABN9R4B4_9DINO</name>
<evidence type="ECO:0000256" key="2">
    <source>
        <dbReference type="SAM" id="Phobius"/>
    </source>
</evidence>
<keyword evidence="2" id="KW-1133">Transmembrane helix</keyword>
<comment type="caution">
    <text evidence="3">The sequence shown here is derived from an EMBL/GenBank/DDBJ whole genome shotgun (WGS) entry which is preliminary data.</text>
</comment>
<feature type="coiled-coil region" evidence="1">
    <location>
        <begin position="122"/>
        <end position="152"/>
    </location>
</feature>
<feature type="transmembrane region" description="Helical" evidence="2">
    <location>
        <begin position="162"/>
        <end position="181"/>
    </location>
</feature>
<proteinExistence type="predicted"/>